<name>A0A3A8AQ07_9RHOB</name>
<organism evidence="1 2">
    <name type="scientific">Roseovarius spongiae</name>
    <dbReference type="NCBI Taxonomy" id="2320272"/>
    <lineage>
        <taxon>Bacteria</taxon>
        <taxon>Pseudomonadati</taxon>
        <taxon>Pseudomonadota</taxon>
        <taxon>Alphaproteobacteria</taxon>
        <taxon>Rhodobacterales</taxon>
        <taxon>Roseobacteraceae</taxon>
        <taxon>Roseovarius</taxon>
    </lineage>
</organism>
<dbReference type="EMBL" id="RAPE01000010">
    <property type="protein sequence ID" value="RKF12302.1"/>
    <property type="molecule type" value="Genomic_DNA"/>
</dbReference>
<dbReference type="AlphaFoldDB" id="A0A3A8AQ07"/>
<reference evidence="1 2" key="1">
    <citation type="submission" date="2018-09" db="EMBL/GenBank/DDBJ databases">
        <title>Roseovarius spongiae sp. nov., isolated from a marine sponge.</title>
        <authorList>
            <person name="Zhuang L."/>
            <person name="Luo L."/>
        </authorList>
    </citation>
    <scope>NUCLEOTIDE SEQUENCE [LARGE SCALE GENOMIC DNA]</scope>
    <source>
        <strain evidence="1 2">HN-E21</strain>
    </source>
</reference>
<comment type="caution">
    <text evidence="1">The sequence shown here is derived from an EMBL/GenBank/DDBJ whole genome shotgun (WGS) entry which is preliminary data.</text>
</comment>
<evidence type="ECO:0000313" key="1">
    <source>
        <dbReference type="EMBL" id="RKF12302.1"/>
    </source>
</evidence>
<dbReference type="Proteomes" id="UP000281128">
    <property type="component" value="Unassembled WGS sequence"/>
</dbReference>
<accession>A0A3A8AQ07</accession>
<keyword evidence="2" id="KW-1185">Reference proteome</keyword>
<proteinExistence type="predicted"/>
<gene>
    <name evidence="1" type="ORF">D6850_18950</name>
</gene>
<evidence type="ECO:0000313" key="2">
    <source>
        <dbReference type="Proteomes" id="UP000281128"/>
    </source>
</evidence>
<evidence type="ECO:0008006" key="3">
    <source>
        <dbReference type="Google" id="ProtNLM"/>
    </source>
</evidence>
<sequence>MRPEDIRHHFAFGQNERGRPTLAVGFPVDGIAEYPGGAAPPLVRSFLALDPPCMRRLVGLLLRFGLGPMLARRKRGLTRFLMRSPEIGQARTRIAVKAHDANGEVSASRYFTGGDQADVTAAMILATIRRVHASVPVPGATSISDHSLAQALDDLRALLPGMSIEAWSTAGQGPSS</sequence>
<protein>
    <recommendedName>
        <fullName evidence="3">Saccharopine dehydrogenase-like C-terminal domain-containing protein</fullName>
    </recommendedName>
</protein>